<dbReference type="SUPFAM" id="SSF53756">
    <property type="entry name" value="UDP-Glycosyltransferase/glycogen phosphorylase"/>
    <property type="match status" value="1"/>
</dbReference>
<evidence type="ECO:0000313" key="3">
    <source>
        <dbReference type="EMBL" id="MBE0400398.1"/>
    </source>
</evidence>
<evidence type="ECO:0000313" key="4">
    <source>
        <dbReference type="Proteomes" id="UP001645039"/>
    </source>
</evidence>
<dbReference type="Proteomes" id="UP001645039">
    <property type="component" value="Unassembled WGS sequence"/>
</dbReference>
<reference evidence="3 4" key="1">
    <citation type="submission" date="2020-07" db="EMBL/GenBank/DDBJ databases">
        <title>Halophilic bacteria isolated from french cheeses.</title>
        <authorList>
            <person name="Kothe C.I."/>
            <person name="Farah-Kraiem B."/>
            <person name="Renault P."/>
            <person name="Dridi B."/>
        </authorList>
    </citation>
    <scope>NUCLEOTIDE SEQUENCE [LARGE SCALE GENOMIC DNA]</scope>
    <source>
        <strain evidence="3 4">FME1</strain>
    </source>
</reference>
<dbReference type="RefSeq" id="WP_096276663.1">
    <property type="nucleotide sequence ID" value="NZ_CP189763.1"/>
</dbReference>
<gene>
    <name evidence="3" type="ORF">EI168_09785</name>
</gene>
<dbReference type="InterPro" id="IPR051199">
    <property type="entry name" value="LPS_LOS_Heptosyltrfase"/>
</dbReference>
<accession>A0ABR9F1P6</accession>
<keyword evidence="4" id="KW-1185">Reference proteome</keyword>
<dbReference type="Pfam" id="PF01075">
    <property type="entry name" value="Glyco_transf_9"/>
    <property type="match status" value="1"/>
</dbReference>
<dbReference type="Gene3D" id="3.40.50.2000">
    <property type="entry name" value="Glycogen Phosphorylase B"/>
    <property type="match status" value="2"/>
</dbReference>
<proteinExistence type="predicted"/>
<dbReference type="CDD" id="cd03789">
    <property type="entry name" value="GT9_LPS_heptosyltransferase"/>
    <property type="match status" value="1"/>
</dbReference>
<dbReference type="EMBL" id="RRZD01000007">
    <property type="protein sequence ID" value="MBE0400398.1"/>
    <property type="molecule type" value="Genomic_DNA"/>
</dbReference>
<protein>
    <submittedName>
        <fullName evidence="3">Glycosyltransferase family 9 protein</fullName>
    </submittedName>
</protein>
<evidence type="ECO:0000256" key="2">
    <source>
        <dbReference type="ARBA" id="ARBA00022679"/>
    </source>
</evidence>
<name>A0ABR9F1P6_9GAMM</name>
<comment type="caution">
    <text evidence="3">The sequence shown here is derived from an EMBL/GenBank/DDBJ whole genome shotgun (WGS) entry which is preliminary data.</text>
</comment>
<dbReference type="PANTHER" id="PTHR30160">
    <property type="entry name" value="TETRAACYLDISACCHARIDE 4'-KINASE-RELATED"/>
    <property type="match status" value="1"/>
</dbReference>
<dbReference type="InterPro" id="IPR002201">
    <property type="entry name" value="Glyco_trans_9"/>
</dbReference>
<evidence type="ECO:0000256" key="1">
    <source>
        <dbReference type="ARBA" id="ARBA00022676"/>
    </source>
</evidence>
<dbReference type="PANTHER" id="PTHR30160:SF7">
    <property type="entry name" value="ADP-HEPTOSE--LPS HEPTOSYLTRANSFERASE 2"/>
    <property type="match status" value="1"/>
</dbReference>
<keyword evidence="2" id="KW-0808">Transferase</keyword>
<sequence length="299" mass="33894">MTMLLNERHIVIFLHNRPFFGAHLVHVPFLVMLREKYPGATLVGVTKNNSASFLVDSGFLDGLEVVEKRDKFYLLKKYNFDIGFNLRPSSIGVALQMLLLKIPHRIGFKKTGAFYTHTLPLDVSIYRADLFLQLMNEKCASSVPYLQRFISHDERFLDSVLLVPGAGKEEKKWPIEKYMQLADQFVESGEKNVFFITGPQETEETSILKSKGYTVFNQPSVDLLFSMVEGCKIFVSNDCGPSHIAHILGVRQIVLFKESLPEWFLTRDNSRSVSCSIGVPAIAVDDVMQLAKELLEQKA</sequence>
<organism evidence="3 4">
    <name type="scientific">Halomonas casei</name>
    <dbReference type="NCBI Taxonomy" id="2742613"/>
    <lineage>
        <taxon>Bacteria</taxon>
        <taxon>Pseudomonadati</taxon>
        <taxon>Pseudomonadota</taxon>
        <taxon>Gammaproteobacteria</taxon>
        <taxon>Oceanospirillales</taxon>
        <taxon>Halomonadaceae</taxon>
        <taxon>Halomonas</taxon>
    </lineage>
</organism>
<keyword evidence="1" id="KW-0328">Glycosyltransferase</keyword>